<evidence type="ECO:0000313" key="2">
    <source>
        <dbReference type="EMBL" id="ANE51587.1"/>
    </source>
</evidence>
<evidence type="ECO:0000313" key="3">
    <source>
        <dbReference type="Proteomes" id="UP000077177"/>
    </source>
</evidence>
<reference evidence="2 3" key="2">
    <citation type="journal article" date="2016" name="Int. J. Syst. Evol. Microbiol.">
        <title>Flavisolibacter tropicus sp. nov., isolated from tropical soil.</title>
        <authorList>
            <person name="Lee J.J."/>
            <person name="Kang M.S."/>
            <person name="Kim G.S."/>
            <person name="Lee C.S."/>
            <person name="Lim S."/>
            <person name="Lee J."/>
            <person name="Roh S.H."/>
            <person name="Kang H."/>
            <person name="Ha J.M."/>
            <person name="Bae S."/>
            <person name="Jung H.Y."/>
            <person name="Kim M.K."/>
        </authorList>
    </citation>
    <scope>NUCLEOTIDE SEQUENCE [LARGE SCALE GENOMIC DNA]</scope>
    <source>
        <strain evidence="2 3">LCS9</strain>
    </source>
</reference>
<feature type="compositionally biased region" description="Basic and acidic residues" evidence="1">
    <location>
        <begin position="49"/>
        <end position="67"/>
    </location>
</feature>
<proteinExistence type="predicted"/>
<dbReference type="Proteomes" id="UP000077177">
    <property type="component" value="Chromosome"/>
</dbReference>
<reference evidence="3" key="1">
    <citation type="submission" date="2015-01" db="EMBL/GenBank/DDBJ databases">
        <title>Flavisolibacter sp./LCS9/ whole genome sequencing.</title>
        <authorList>
            <person name="Kim M.K."/>
            <person name="Srinivasan S."/>
            <person name="Lee J.-J."/>
        </authorList>
    </citation>
    <scope>NUCLEOTIDE SEQUENCE [LARGE SCALE GENOMIC DNA]</scope>
    <source>
        <strain evidence="3">LCS9</strain>
    </source>
</reference>
<organism evidence="2 3">
    <name type="scientific">Flavisolibacter tropicus</name>
    <dbReference type="NCBI Taxonomy" id="1492898"/>
    <lineage>
        <taxon>Bacteria</taxon>
        <taxon>Pseudomonadati</taxon>
        <taxon>Bacteroidota</taxon>
        <taxon>Chitinophagia</taxon>
        <taxon>Chitinophagales</taxon>
        <taxon>Chitinophagaceae</taxon>
        <taxon>Flavisolibacter</taxon>
    </lineage>
</organism>
<dbReference type="AlphaFoldDB" id="A0A172TXW7"/>
<accession>A0A172TXW7</accession>
<name>A0A172TXW7_9BACT</name>
<evidence type="ECO:0000256" key="1">
    <source>
        <dbReference type="SAM" id="MobiDB-lite"/>
    </source>
</evidence>
<sequence>MHYAHLLNTKTIKAPRISWGFLYPYFRALRADMFHAEARRARRKGFAQRKGEKEKNIERGTRNEECRRKKWRKGTRGKKQGTRKEMFNAQRSMIKVQGTRKKN</sequence>
<protein>
    <submittedName>
        <fullName evidence="2">Uncharacterized protein</fullName>
    </submittedName>
</protein>
<gene>
    <name evidence="2" type="ORF">SY85_14830</name>
</gene>
<feature type="region of interest" description="Disordered" evidence="1">
    <location>
        <begin position="43"/>
        <end position="103"/>
    </location>
</feature>
<dbReference type="EMBL" id="CP011390">
    <property type="protein sequence ID" value="ANE51587.1"/>
    <property type="molecule type" value="Genomic_DNA"/>
</dbReference>
<feature type="compositionally biased region" description="Basic residues" evidence="1">
    <location>
        <begin position="68"/>
        <end position="81"/>
    </location>
</feature>
<keyword evidence="3" id="KW-1185">Reference proteome</keyword>
<dbReference type="KEGG" id="fla:SY85_14830"/>